<name>A0A0F9CJT7_9ZZZZ</name>
<dbReference type="EMBL" id="LAZR01046285">
    <property type="protein sequence ID" value="KKK96891.1"/>
    <property type="molecule type" value="Genomic_DNA"/>
</dbReference>
<accession>A0A0F9CJT7</accession>
<feature type="non-terminal residue" evidence="1">
    <location>
        <position position="53"/>
    </location>
</feature>
<dbReference type="AlphaFoldDB" id="A0A0F9CJT7"/>
<evidence type="ECO:0000313" key="1">
    <source>
        <dbReference type="EMBL" id="KKK96891.1"/>
    </source>
</evidence>
<comment type="caution">
    <text evidence="1">The sequence shown here is derived from an EMBL/GenBank/DDBJ whole genome shotgun (WGS) entry which is preliminary data.</text>
</comment>
<dbReference type="Gene3D" id="3.20.20.100">
    <property type="entry name" value="NADP-dependent oxidoreductase domain"/>
    <property type="match status" value="1"/>
</dbReference>
<dbReference type="InterPro" id="IPR036812">
    <property type="entry name" value="NAD(P)_OxRdtase_dom_sf"/>
</dbReference>
<evidence type="ECO:0008006" key="2">
    <source>
        <dbReference type="Google" id="ProtNLM"/>
    </source>
</evidence>
<reference evidence="1" key="1">
    <citation type="journal article" date="2015" name="Nature">
        <title>Complex archaea that bridge the gap between prokaryotes and eukaryotes.</title>
        <authorList>
            <person name="Spang A."/>
            <person name="Saw J.H."/>
            <person name="Jorgensen S.L."/>
            <person name="Zaremba-Niedzwiedzka K."/>
            <person name="Martijn J."/>
            <person name="Lind A.E."/>
            <person name="van Eijk R."/>
            <person name="Schleper C."/>
            <person name="Guy L."/>
            <person name="Ettema T.J."/>
        </authorList>
    </citation>
    <scope>NUCLEOTIDE SEQUENCE</scope>
</reference>
<proteinExistence type="predicted"/>
<gene>
    <name evidence="1" type="ORF">LCGC14_2658220</name>
</gene>
<organism evidence="1">
    <name type="scientific">marine sediment metagenome</name>
    <dbReference type="NCBI Taxonomy" id="412755"/>
    <lineage>
        <taxon>unclassified sequences</taxon>
        <taxon>metagenomes</taxon>
        <taxon>ecological metagenomes</taxon>
    </lineage>
</organism>
<sequence length="53" mass="5823">MEKRTLGTTGLELSLIGFGGFHLVEVPRAETAYLLNRYLDQGGNYIETAEGYG</sequence>
<dbReference type="SUPFAM" id="SSF51430">
    <property type="entry name" value="NAD(P)-linked oxidoreductase"/>
    <property type="match status" value="1"/>
</dbReference>
<protein>
    <recommendedName>
        <fullName evidence="2">NADP-dependent oxidoreductase domain-containing protein</fullName>
    </recommendedName>
</protein>